<evidence type="ECO:0000313" key="4">
    <source>
        <dbReference type="Proteomes" id="UP000287969"/>
    </source>
</evidence>
<evidence type="ECO:0000259" key="2">
    <source>
        <dbReference type="Pfam" id="PF12945"/>
    </source>
</evidence>
<dbReference type="Proteomes" id="UP000287969">
    <property type="component" value="Chromosome"/>
</dbReference>
<protein>
    <recommendedName>
        <fullName evidence="5">C-di-GMP-binding flagellar brake protein YcgR, contains PilZNR and PilZ domains</fullName>
    </recommendedName>
</protein>
<organism evidence="3 4">
    <name type="scientific">Acidilutibacter cellobiosedens</name>
    <dbReference type="NCBI Taxonomy" id="2507161"/>
    <lineage>
        <taxon>Bacteria</taxon>
        <taxon>Bacillati</taxon>
        <taxon>Bacillota</taxon>
        <taxon>Tissierellia</taxon>
        <taxon>Tissierellales</taxon>
        <taxon>Acidilutibacteraceae</taxon>
        <taxon>Acidilutibacter</taxon>
    </lineage>
</organism>
<feature type="domain" description="PilZ" evidence="1">
    <location>
        <begin position="101"/>
        <end position="210"/>
    </location>
</feature>
<dbReference type="Pfam" id="PF12945">
    <property type="entry name" value="PilZNR"/>
    <property type="match status" value="1"/>
</dbReference>
<accession>A0A410QCT1</accession>
<feature type="domain" description="Type III secretion system flagellar brake protein YcgR PilZN" evidence="2">
    <location>
        <begin position="9"/>
        <end position="91"/>
    </location>
</feature>
<proteinExistence type="predicted"/>
<dbReference type="AlphaFoldDB" id="A0A410QCT1"/>
<dbReference type="OrthoDB" id="9783080at2"/>
<dbReference type="RefSeq" id="WP_071138747.1">
    <property type="nucleotide sequence ID" value="NZ_CP035282.1"/>
</dbReference>
<gene>
    <name evidence="3" type="ORF">EQM13_08535</name>
</gene>
<evidence type="ECO:0000259" key="1">
    <source>
        <dbReference type="Pfam" id="PF07238"/>
    </source>
</evidence>
<dbReference type="InterPro" id="IPR009875">
    <property type="entry name" value="PilZ_domain"/>
</dbReference>
<evidence type="ECO:0000313" key="3">
    <source>
        <dbReference type="EMBL" id="QAT61628.1"/>
    </source>
</evidence>
<dbReference type="GO" id="GO:0035438">
    <property type="term" value="F:cyclic-di-GMP binding"/>
    <property type="evidence" value="ECO:0007669"/>
    <property type="project" value="InterPro"/>
</dbReference>
<dbReference type="KEGG" id="spoa:EQM13_08535"/>
<dbReference type="Pfam" id="PF07238">
    <property type="entry name" value="PilZ"/>
    <property type="match status" value="1"/>
</dbReference>
<evidence type="ECO:0008006" key="5">
    <source>
        <dbReference type="Google" id="ProtNLM"/>
    </source>
</evidence>
<dbReference type="Gene3D" id="2.40.10.220">
    <property type="entry name" value="predicted glycosyltransferase like domains"/>
    <property type="match status" value="1"/>
</dbReference>
<name>A0A410QCT1_9FIRM</name>
<keyword evidence="4" id="KW-1185">Reference proteome</keyword>
<dbReference type="EMBL" id="CP035282">
    <property type="protein sequence ID" value="QAT61628.1"/>
    <property type="molecule type" value="Genomic_DNA"/>
</dbReference>
<dbReference type="InterPro" id="IPR009926">
    <property type="entry name" value="T3SS_YcgR_PilZN"/>
</dbReference>
<reference evidence="4" key="1">
    <citation type="submission" date="2019-01" db="EMBL/GenBank/DDBJ databases">
        <title>Draft genomes of a novel of Sporanaerobacter strains.</title>
        <authorList>
            <person name="Ma S."/>
        </authorList>
    </citation>
    <scope>NUCLEOTIDE SEQUENCE [LARGE SCALE GENOMIC DNA]</scope>
    <source>
        <strain evidence="4">NJN-17</strain>
    </source>
</reference>
<sequence length="221" mass="26106">MDDKKKLFRIGQRIEISREEKRGRKFYPSQILDIIDKNVYVISGPIYKTSFIMVHKNEIIKISCAVKNKGRFCFEGRVLERKFNKIYIVKIQQVSKVYRTQERNYYRFPINIKVIKKFVVGKSEKEEIIEENCESKDISGNGIALKTSFKHSIGDIVGMSFDINDRTINVMGKVVRIKPVDVFYYKYEIGVNFCDIASKDRETIIKYIFEREIRMREKGLI</sequence>